<keyword evidence="3" id="KW-1003">Cell membrane</keyword>
<evidence type="ECO:0000256" key="8">
    <source>
        <dbReference type="SAM" id="MobiDB-lite"/>
    </source>
</evidence>
<comment type="subcellular location">
    <subcellularLocation>
        <location evidence="1">Cell membrane</location>
        <topology evidence="1">Single-pass membrane protein</topology>
    </subcellularLocation>
</comment>
<comment type="similarity">
    <text evidence="2">Belongs to the MotB family.</text>
</comment>
<evidence type="ECO:0000256" key="6">
    <source>
        <dbReference type="ARBA" id="ARBA00023136"/>
    </source>
</evidence>
<organism evidence="10 11">
    <name type="scientific">Mesorhizobium tamadayense</name>
    <dbReference type="NCBI Taxonomy" id="425306"/>
    <lineage>
        <taxon>Bacteria</taxon>
        <taxon>Pseudomonadati</taxon>
        <taxon>Pseudomonadota</taxon>
        <taxon>Alphaproteobacteria</taxon>
        <taxon>Hyphomicrobiales</taxon>
        <taxon>Phyllobacteriaceae</taxon>
        <taxon>Mesorhizobium</taxon>
    </lineage>
</organism>
<feature type="compositionally biased region" description="Low complexity" evidence="8">
    <location>
        <begin position="291"/>
        <end position="302"/>
    </location>
</feature>
<dbReference type="Gene3D" id="3.30.1330.60">
    <property type="entry name" value="OmpA-like domain"/>
    <property type="match status" value="1"/>
</dbReference>
<evidence type="ECO:0000256" key="2">
    <source>
        <dbReference type="ARBA" id="ARBA00008914"/>
    </source>
</evidence>
<evidence type="ECO:0000256" key="4">
    <source>
        <dbReference type="ARBA" id="ARBA00022692"/>
    </source>
</evidence>
<dbReference type="Proteomes" id="UP000273786">
    <property type="component" value="Unassembled WGS sequence"/>
</dbReference>
<feature type="region of interest" description="Disordered" evidence="8">
    <location>
        <begin position="80"/>
        <end position="133"/>
    </location>
</feature>
<dbReference type="PANTHER" id="PTHR30329">
    <property type="entry name" value="STATOR ELEMENT OF FLAGELLAR MOTOR COMPLEX"/>
    <property type="match status" value="1"/>
</dbReference>
<dbReference type="InterPro" id="IPR025713">
    <property type="entry name" value="MotB-like_N_dom"/>
</dbReference>
<evidence type="ECO:0000313" key="11">
    <source>
        <dbReference type="Proteomes" id="UP000273786"/>
    </source>
</evidence>
<dbReference type="OrthoDB" id="7170686at2"/>
<evidence type="ECO:0000259" key="9">
    <source>
        <dbReference type="PROSITE" id="PS51123"/>
    </source>
</evidence>
<evidence type="ECO:0000313" key="10">
    <source>
        <dbReference type="EMBL" id="RRI07897.1"/>
    </source>
</evidence>
<evidence type="ECO:0000256" key="7">
    <source>
        <dbReference type="PROSITE-ProRule" id="PRU00473"/>
    </source>
</evidence>
<evidence type="ECO:0000256" key="3">
    <source>
        <dbReference type="ARBA" id="ARBA00022475"/>
    </source>
</evidence>
<dbReference type="EMBL" id="RQXT01000001">
    <property type="protein sequence ID" value="RRI07897.1"/>
    <property type="molecule type" value="Genomic_DNA"/>
</dbReference>
<proteinExistence type="inferred from homology"/>
<gene>
    <name evidence="10" type="ORF">EH240_01280</name>
</gene>
<dbReference type="GO" id="GO:0005886">
    <property type="term" value="C:plasma membrane"/>
    <property type="evidence" value="ECO:0007669"/>
    <property type="project" value="UniProtKB-SubCell"/>
</dbReference>
<dbReference type="Pfam" id="PF13677">
    <property type="entry name" value="MotB_plug"/>
    <property type="match status" value="1"/>
</dbReference>
<reference evidence="10 11" key="1">
    <citation type="submission" date="2018-11" db="EMBL/GenBank/DDBJ databases">
        <title>the genome of Mesorhizobium tamadayense DSM 28320.</title>
        <authorList>
            <person name="Gao J."/>
        </authorList>
    </citation>
    <scope>NUCLEOTIDE SEQUENCE [LARGE SCALE GENOMIC DNA]</scope>
    <source>
        <strain evidence="10 11">DSM 28320</strain>
    </source>
</reference>
<dbReference type="PROSITE" id="PS51123">
    <property type="entry name" value="OMPA_2"/>
    <property type="match status" value="1"/>
</dbReference>
<feature type="compositionally biased region" description="Basic and acidic residues" evidence="8">
    <location>
        <begin position="202"/>
        <end position="226"/>
    </location>
</feature>
<feature type="domain" description="OmpA-like" evidence="9">
    <location>
        <begin position="354"/>
        <end position="472"/>
    </location>
</feature>
<feature type="compositionally biased region" description="Basic and acidic residues" evidence="8">
    <location>
        <begin position="107"/>
        <end position="133"/>
    </location>
</feature>
<keyword evidence="5" id="KW-1133">Transmembrane helix</keyword>
<protein>
    <submittedName>
        <fullName evidence="10">MotB family protein</fullName>
    </submittedName>
</protein>
<sequence>MTAIDHGEPRHEIIIVKRNHDGHDEDHHGGVWKIAFADFMTAMMCFFLVMWLINAANEQTKAAVASYFNPVELIDRNSSRKGLEDLGDGPSKVGLTADNPQDGASKAGEDGKGGAGSSDRRQTKEASQKSDLSDEHLFADPYAVLAEIATDTGVMQNVSAKGEGGVQNAGPATGASGGESYRDPFAPDFWSQQVATPGAEASAERKKIQGDPAKPGEKAAETEVPKVKAVPPAPPRLDAPLQPLATPGKPGAKVTAGSVDPKVAEGSAIKGEKAQAGKADGATGPAKPGTARAEAAKAQMAKAEPEQASDKGEKAPSSAALKAAAEIKQELAKAFTSGEKLADGVSVEATDKGVVISITDQLDFGMFEIGSAVPHRELVLAMEKIGRIINEKKGTITIGGHTDARPFRSDTYDNWRLSTARAHSAYYMLVRGGVDEGRITEVAGFADRQPKIPSDPLAAANRRIEILMATGG</sequence>
<dbReference type="InterPro" id="IPR036737">
    <property type="entry name" value="OmpA-like_sf"/>
</dbReference>
<dbReference type="NCBIfam" id="NF004651">
    <property type="entry name" value="PRK05996.1"/>
    <property type="match status" value="1"/>
</dbReference>
<dbReference type="RefSeq" id="WP_124995597.1">
    <property type="nucleotide sequence ID" value="NZ_RQXT01000001.1"/>
</dbReference>
<evidence type="ECO:0000256" key="5">
    <source>
        <dbReference type="ARBA" id="ARBA00022989"/>
    </source>
</evidence>
<dbReference type="InterPro" id="IPR006665">
    <property type="entry name" value="OmpA-like"/>
</dbReference>
<keyword evidence="6 7" id="KW-0472">Membrane</keyword>
<comment type="caution">
    <text evidence="10">The sequence shown here is derived from an EMBL/GenBank/DDBJ whole genome shotgun (WGS) entry which is preliminary data.</text>
</comment>
<name>A0A3P3GAY3_9HYPH</name>
<dbReference type="CDD" id="cd07185">
    <property type="entry name" value="OmpA_C-like"/>
    <property type="match status" value="1"/>
</dbReference>
<feature type="compositionally biased region" description="Basic and acidic residues" evidence="8">
    <location>
        <begin position="303"/>
        <end position="314"/>
    </location>
</feature>
<keyword evidence="11" id="KW-1185">Reference proteome</keyword>
<dbReference type="Pfam" id="PF00691">
    <property type="entry name" value="OmpA"/>
    <property type="match status" value="1"/>
</dbReference>
<accession>A0A3P3GAY3</accession>
<keyword evidence="4" id="KW-0812">Transmembrane</keyword>
<dbReference type="InterPro" id="IPR050330">
    <property type="entry name" value="Bact_OuterMem_StrucFunc"/>
</dbReference>
<dbReference type="AlphaFoldDB" id="A0A3P3GAY3"/>
<feature type="region of interest" description="Disordered" evidence="8">
    <location>
        <begin position="161"/>
        <end position="317"/>
    </location>
</feature>
<dbReference type="SUPFAM" id="SSF103088">
    <property type="entry name" value="OmpA-like"/>
    <property type="match status" value="1"/>
</dbReference>
<evidence type="ECO:0000256" key="1">
    <source>
        <dbReference type="ARBA" id="ARBA00004162"/>
    </source>
</evidence>
<dbReference type="PANTHER" id="PTHR30329:SF21">
    <property type="entry name" value="LIPOPROTEIN YIAD-RELATED"/>
    <property type="match status" value="1"/>
</dbReference>